<protein>
    <submittedName>
        <fullName evidence="5">Sugar kinase</fullName>
    </submittedName>
</protein>
<keyword evidence="3 5" id="KW-0418">Kinase</keyword>
<gene>
    <name evidence="5" type="ORF">ACFOSU_01075</name>
</gene>
<keyword evidence="2" id="KW-0808">Transferase</keyword>
<keyword evidence="6" id="KW-1185">Reference proteome</keyword>
<dbReference type="EMBL" id="JBHRSS010000001">
    <property type="protein sequence ID" value="MFC3102479.1"/>
    <property type="molecule type" value="Genomic_DNA"/>
</dbReference>
<feature type="domain" description="Carbohydrate kinase PfkB" evidence="4">
    <location>
        <begin position="4"/>
        <end position="300"/>
    </location>
</feature>
<evidence type="ECO:0000313" key="6">
    <source>
        <dbReference type="Proteomes" id="UP001595462"/>
    </source>
</evidence>
<evidence type="ECO:0000256" key="3">
    <source>
        <dbReference type="ARBA" id="ARBA00022777"/>
    </source>
</evidence>
<dbReference type="Proteomes" id="UP001595462">
    <property type="component" value="Unassembled WGS sequence"/>
</dbReference>
<name>A0ABV7EKL5_9GAMM</name>
<comment type="similarity">
    <text evidence="1">Belongs to the carbohydrate kinase PfkB family.</text>
</comment>
<dbReference type="SUPFAM" id="SSF53613">
    <property type="entry name" value="Ribokinase-like"/>
    <property type="match status" value="1"/>
</dbReference>
<dbReference type="RefSeq" id="WP_380685585.1">
    <property type="nucleotide sequence ID" value="NZ_JBHRSS010000001.1"/>
</dbReference>
<evidence type="ECO:0000256" key="1">
    <source>
        <dbReference type="ARBA" id="ARBA00010688"/>
    </source>
</evidence>
<evidence type="ECO:0000313" key="5">
    <source>
        <dbReference type="EMBL" id="MFC3102479.1"/>
    </source>
</evidence>
<reference evidence="6" key="1">
    <citation type="journal article" date="2019" name="Int. J. Syst. Evol. Microbiol.">
        <title>The Global Catalogue of Microorganisms (GCM) 10K type strain sequencing project: providing services to taxonomists for standard genome sequencing and annotation.</title>
        <authorList>
            <consortium name="The Broad Institute Genomics Platform"/>
            <consortium name="The Broad Institute Genome Sequencing Center for Infectious Disease"/>
            <person name="Wu L."/>
            <person name="Ma J."/>
        </authorList>
    </citation>
    <scope>NUCLEOTIDE SEQUENCE [LARGE SCALE GENOMIC DNA]</scope>
    <source>
        <strain evidence="6">KCTC 52640</strain>
    </source>
</reference>
<dbReference type="InterPro" id="IPR029056">
    <property type="entry name" value="Ribokinase-like"/>
</dbReference>
<dbReference type="InterPro" id="IPR002173">
    <property type="entry name" value="Carboh/pur_kinase_PfkB_CS"/>
</dbReference>
<dbReference type="Gene3D" id="3.40.1190.20">
    <property type="match status" value="1"/>
</dbReference>
<dbReference type="Pfam" id="PF00294">
    <property type="entry name" value="PfkB"/>
    <property type="match status" value="1"/>
</dbReference>
<accession>A0ABV7EKL5</accession>
<dbReference type="PANTHER" id="PTHR43085">
    <property type="entry name" value="HEXOKINASE FAMILY MEMBER"/>
    <property type="match status" value="1"/>
</dbReference>
<dbReference type="InterPro" id="IPR050306">
    <property type="entry name" value="PfkB_Carbo_kinase"/>
</dbReference>
<dbReference type="GO" id="GO:0016301">
    <property type="term" value="F:kinase activity"/>
    <property type="evidence" value="ECO:0007669"/>
    <property type="project" value="UniProtKB-KW"/>
</dbReference>
<dbReference type="PROSITE" id="PS00584">
    <property type="entry name" value="PFKB_KINASES_2"/>
    <property type="match status" value="1"/>
</dbReference>
<dbReference type="InterPro" id="IPR011611">
    <property type="entry name" value="PfkB_dom"/>
</dbReference>
<evidence type="ECO:0000256" key="2">
    <source>
        <dbReference type="ARBA" id="ARBA00022679"/>
    </source>
</evidence>
<dbReference type="PANTHER" id="PTHR43085:SF15">
    <property type="entry name" value="2-DEHYDRO-3-DEOXYGLUCONOKINASE"/>
    <property type="match status" value="1"/>
</dbReference>
<evidence type="ECO:0000259" key="4">
    <source>
        <dbReference type="Pfam" id="PF00294"/>
    </source>
</evidence>
<organism evidence="5 6">
    <name type="scientific">Salinisphaera aquimarina</name>
    <dbReference type="NCBI Taxonomy" id="2094031"/>
    <lineage>
        <taxon>Bacteria</taxon>
        <taxon>Pseudomonadati</taxon>
        <taxon>Pseudomonadota</taxon>
        <taxon>Gammaproteobacteria</taxon>
        <taxon>Salinisphaerales</taxon>
        <taxon>Salinisphaeraceae</taxon>
        <taxon>Salinisphaera</taxon>
    </lineage>
</organism>
<proteinExistence type="inferred from homology"/>
<sequence>MPQSIALIGECMIELHGQPGATLQQNFGGDTFNTAAYLARLIADRGWRVEYVSALGRDTFSDAMLARWAQEQVHHRLTARLDAHLPGLYIIETDTAGERRFHYWRSESAARLMFDDIADGSSRLEQLCAMDVIYLSGISLAILTVTGRARLFETLAKARQGGTRVVFDNNYRPRLWPDRETAERSYRQLLNYVDTAIVTEDDDRALYGHQSLSVLIDWYADKGVSELVIKRGAGSCVIVSSAGREEVVAEQVAQVVDTTAAGDAFSAGYLACRLQGGSRQTAASWGHRLAATVIQHRGAVIERALMPEMPALG</sequence>
<dbReference type="CDD" id="cd01166">
    <property type="entry name" value="KdgK"/>
    <property type="match status" value="1"/>
</dbReference>
<comment type="caution">
    <text evidence="5">The sequence shown here is derived from an EMBL/GenBank/DDBJ whole genome shotgun (WGS) entry which is preliminary data.</text>
</comment>